<dbReference type="Proteomes" id="UP000297626">
    <property type="component" value="Unassembled WGS sequence"/>
</dbReference>
<accession>A0A4R9BI52</accession>
<evidence type="ECO:0000256" key="1">
    <source>
        <dbReference type="ARBA" id="ARBA00022801"/>
    </source>
</evidence>
<evidence type="ECO:0000313" key="3">
    <source>
        <dbReference type="EMBL" id="TFD85163.1"/>
    </source>
</evidence>
<gene>
    <name evidence="3" type="ORF">E3T51_15015</name>
</gene>
<keyword evidence="4" id="KW-1185">Reference proteome</keyword>
<organism evidence="3 4">
    <name type="scientific">Cryobacterium serini</name>
    <dbReference type="NCBI Taxonomy" id="1259201"/>
    <lineage>
        <taxon>Bacteria</taxon>
        <taxon>Bacillati</taxon>
        <taxon>Actinomycetota</taxon>
        <taxon>Actinomycetes</taxon>
        <taxon>Micrococcales</taxon>
        <taxon>Microbacteriaceae</taxon>
        <taxon>Cryobacterium</taxon>
    </lineage>
</organism>
<dbReference type="InterPro" id="IPR000073">
    <property type="entry name" value="AB_hydrolase_1"/>
</dbReference>
<dbReference type="InterPro" id="IPR051340">
    <property type="entry name" value="Haloalkane_dehalogenase"/>
</dbReference>
<protein>
    <submittedName>
        <fullName evidence="3">Alpha/beta hydrolase</fullName>
    </submittedName>
</protein>
<dbReference type="GO" id="GO:0004301">
    <property type="term" value="F:epoxide hydrolase activity"/>
    <property type="evidence" value="ECO:0007669"/>
    <property type="project" value="TreeGrafter"/>
</dbReference>
<dbReference type="PRINTS" id="PR00111">
    <property type="entry name" value="ABHYDROLASE"/>
</dbReference>
<dbReference type="RefSeq" id="WP_134530556.1">
    <property type="nucleotide sequence ID" value="NZ_SOHN01000018.1"/>
</dbReference>
<name>A0A4R9BI52_9MICO</name>
<dbReference type="PANTHER" id="PTHR42977:SF3">
    <property type="entry name" value="AB HYDROLASE-1 DOMAIN-CONTAINING PROTEIN"/>
    <property type="match status" value="1"/>
</dbReference>
<proteinExistence type="predicted"/>
<dbReference type="Gene3D" id="3.40.50.1820">
    <property type="entry name" value="alpha/beta hydrolase"/>
    <property type="match status" value="1"/>
</dbReference>
<evidence type="ECO:0000313" key="4">
    <source>
        <dbReference type="Proteomes" id="UP000297626"/>
    </source>
</evidence>
<comment type="caution">
    <text evidence="3">The sequence shown here is derived from an EMBL/GenBank/DDBJ whole genome shotgun (WGS) entry which is preliminary data.</text>
</comment>
<dbReference type="SUPFAM" id="SSF53474">
    <property type="entry name" value="alpha/beta-Hydrolases"/>
    <property type="match status" value="1"/>
</dbReference>
<dbReference type="PANTHER" id="PTHR42977">
    <property type="entry name" value="HYDROLASE-RELATED"/>
    <property type="match status" value="1"/>
</dbReference>
<feature type="domain" description="AB hydrolase-1" evidence="2">
    <location>
        <begin position="37"/>
        <end position="282"/>
    </location>
</feature>
<reference evidence="3 4" key="1">
    <citation type="submission" date="2019-03" db="EMBL/GenBank/DDBJ databases">
        <title>Genomics of glacier-inhabiting Cryobacterium strains.</title>
        <authorList>
            <person name="Liu Q."/>
            <person name="Xin Y.-H."/>
        </authorList>
    </citation>
    <scope>NUCLEOTIDE SEQUENCE [LARGE SCALE GENOMIC DNA]</scope>
    <source>
        <strain evidence="3 4">Sr54</strain>
    </source>
</reference>
<dbReference type="EMBL" id="SOHN01000018">
    <property type="protein sequence ID" value="TFD85163.1"/>
    <property type="molecule type" value="Genomic_DNA"/>
</dbReference>
<keyword evidence="1 3" id="KW-0378">Hydrolase</keyword>
<evidence type="ECO:0000259" key="2">
    <source>
        <dbReference type="Pfam" id="PF00561"/>
    </source>
</evidence>
<sequence>MTEFTTETDQLTGVRHRTISVNGVEIFYREAGPADAPTLVLLHGFPAASHQYARLMDRLSDRVHLVAPDYPGFGYSSAPTSSSGGGDFVYSFDHIAEVIEAFLVALGIDEFFMYVFDFGAPIGYRIAARHPNWIQGVIAQNGNAYESGLGPNMQPVVQYWINREEMEPVIRGALTAEATRSQHLEGTANPESVDPDVWTLDQHWLDQAGREQIMLDLLYDYQSNVALYPAWQAWMREHQPPMLLPWGRNDQFFPEAGARAYLDDLPSAELHLLDTGHFALDEQLDSIVHLIDGFIGRHTHYEPLEVHAPQTQKDNANVI</sequence>
<dbReference type="Pfam" id="PF00561">
    <property type="entry name" value="Abhydrolase_1"/>
    <property type="match status" value="1"/>
</dbReference>
<dbReference type="InterPro" id="IPR029058">
    <property type="entry name" value="AB_hydrolase_fold"/>
</dbReference>
<dbReference type="AlphaFoldDB" id="A0A4R9BI52"/>